<dbReference type="EMBL" id="QGML01002331">
    <property type="protein sequence ID" value="TVY87576.1"/>
    <property type="molecule type" value="Genomic_DNA"/>
</dbReference>
<proteinExistence type="predicted"/>
<reference evidence="2 3" key="1">
    <citation type="submission" date="2018-05" db="EMBL/GenBank/DDBJ databases">
        <title>Genome sequencing and assembly of the regulated plant pathogen Lachnellula willkommii and related sister species for the development of diagnostic species identification markers.</title>
        <authorList>
            <person name="Giroux E."/>
            <person name="Bilodeau G."/>
        </authorList>
    </citation>
    <scope>NUCLEOTIDE SEQUENCE [LARGE SCALE GENOMIC DNA]</scope>
    <source>
        <strain evidence="2 3">CBS 172.35</strain>
    </source>
</reference>
<name>A0A559M3S3_9HELO</name>
<dbReference type="Pfam" id="PF08448">
    <property type="entry name" value="PAS_4"/>
    <property type="match status" value="1"/>
</dbReference>
<sequence>NEISLESPGLKQTLDHWVLRGLVRVPEPHIQFPRQYSTDEPIEGFLPNFQEMINSDTHTLLLASDGSMPESLVQNLKSANNDDIYEAAVFLPIRLIGDSIRGFLILGTNPRKRVDDDYRVFIELLGRQLASSMAKLAEANWLRNMQLKIGIFYQRSWQFKRTKLRRLKVASGGWPIMHRWECFISNLSGVVLYANEDYYRLIEHPPNVTSTMCWYRIIMEEDHAEMNREWPKLLDGERVSFELRLKRPFVADEIIGGENVAGSTWIIVSAYAEKDPDGNVVGILGCITNISRQKWAEGVQKRKMLEAIEWKRQQENFIDMTSQYIPVPNES</sequence>
<feature type="domain" description="PAS fold-4" evidence="1">
    <location>
        <begin position="185"/>
        <end position="293"/>
    </location>
</feature>
<feature type="non-terminal residue" evidence="2">
    <location>
        <position position="331"/>
    </location>
</feature>
<gene>
    <name evidence="2" type="ORF">LAWI1_G006705</name>
</gene>
<evidence type="ECO:0000313" key="2">
    <source>
        <dbReference type="EMBL" id="TVY87576.1"/>
    </source>
</evidence>
<comment type="caution">
    <text evidence="2">The sequence shown here is derived from an EMBL/GenBank/DDBJ whole genome shotgun (WGS) entry which is preliminary data.</text>
</comment>
<organism evidence="2 3">
    <name type="scientific">Lachnellula willkommii</name>
    <dbReference type="NCBI Taxonomy" id="215461"/>
    <lineage>
        <taxon>Eukaryota</taxon>
        <taxon>Fungi</taxon>
        <taxon>Dikarya</taxon>
        <taxon>Ascomycota</taxon>
        <taxon>Pezizomycotina</taxon>
        <taxon>Leotiomycetes</taxon>
        <taxon>Helotiales</taxon>
        <taxon>Lachnaceae</taxon>
        <taxon>Lachnellula</taxon>
    </lineage>
</organism>
<dbReference type="SUPFAM" id="SSF55785">
    <property type="entry name" value="PYP-like sensor domain (PAS domain)"/>
    <property type="match status" value="1"/>
</dbReference>
<evidence type="ECO:0000259" key="1">
    <source>
        <dbReference type="Pfam" id="PF08448"/>
    </source>
</evidence>
<accession>A0A559M3S3</accession>
<dbReference type="AlphaFoldDB" id="A0A559M3S3"/>
<dbReference type="InterPro" id="IPR035965">
    <property type="entry name" value="PAS-like_dom_sf"/>
</dbReference>
<dbReference type="InterPro" id="IPR013656">
    <property type="entry name" value="PAS_4"/>
</dbReference>
<protein>
    <recommendedName>
        <fullName evidence="1">PAS fold-4 domain-containing protein</fullName>
    </recommendedName>
</protein>
<keyword evidence="3" id="KW-1185">Reference proteome</keyword>
<evidence type="ECO:0000313" key="3">
    <source>
        <dbReference type="Proteomes" id="UP000315522"/>
    </source>
</evidence>
<feature type="non-terminal residue" evidence="2">
    <location>
        <position position="1"/>
    </location>
</feature>
<dbReference type="Proteomes" id="UP000315522">
    <property type="component" value="Unassembled WGS sequence"/>
</dbReference>
<dbReference type="Gene3D" id="3.30.450.20">
    <property type="entry name" value="PAS domain"/>
    <property type="match status" value="1"/>
</dbReference>